<evidence type="ECO:0000313" key="1">
    <source>
        <dbReference type="EMBL" id="KIM39857.1"/>
    </source>
</evidence>
<proteinExistence type="predicted"/>
<sequence>MEWTLLRGVGSWRAFHNGYVSRCRIGRSLVAASRTALQDQPAEVAGMWLGRRSSDIDSWKFGTWDLHYTQIIPWPSDRIHFLMAFSLVTLNRTGISSFQTASSVHTRD</sequence>
<reference evidence="2" key="2">
    <citation type="submission" date="2015-01" db="EMBL/GenBank/DDBJ databases">
        <title>Evolutionary Origins and Diversification of the Mycorrhizal Mutualists.</title>
        <authorList>
            <consortium name="DOE Joint Genome Institute"/>
            <consortium name="Mycorrhizal Genomics Consortium"/>
            <person name="Kohler A."/>
            <person name="Kuo A."/>
            <person name="Nagy L.G."/>
            <person name="Floudas D."/>
            <person name="Copeland A."/>
            <person name="Barry K.W."/>
            <person name="Cichocki N."/>
            <person name="Veneault-Fourrey C."/>
            <person name="LaButti K."/>
            <person name="Lindquist E.A."/>
            <person name="Lipzen A."/>
            <person name="Lundell T."/>
            <person name="Morin E."/>
            <person name="Murat C."/>
            <person name="Riley R."/>
            <person name="Ohm R."/>
            <person name="Sun H."/>
            <person name="Tunlid A."/>
            <person name="Henrissat B."/>
            <person name="Grigoriev I.V."/>
            <person name="Hibbett D.S."/>
            <person name="Martin F."/>
        </authorList>
    </citation>
    <scope>NUCLEOTIDE SEQUENCE [LARGE SCALE GENOMIC DNA]</scope>
    <source>
        <strain evidence="2">h7</strain>
    </source>
</reference>
<name>A0A0C2YFM3_HEBCY</name>
<dbReference type="EMBL" id="KN831784">
    <property type="protein sequence ID" value="KIM39857.1"/>
    <property type="molecule type" value="Genomic_DNA"/>
</dbReference>
<accession>A0A0C2YFM3</accession>
<dbReference type="Proteomes" id="UP000053424">
    <property type="component" value="Unassembled WGS sequence"/>
</dbReference>
<protein>
    <submittedName>
        <fullName evidence="1">Uncharacterized protein</fullName>
    </submittedName>
</protein>
<organism evidence="1 2">
    <name type="scientific">Hebeloma cylindrosporum</name>
    <dbReference type="NCBI Taxonomy" id="76867"/>
    <lineage>
        <taxon>Eukaryota</taxon>
        <taxon>Fungi</taxon>
        <taxon>Dikarya</taxon>
        <taxon>Basidiomycota</taxon>
        <taxon>Agaricomycotina</taxon>
        <taxon>Agaricomycetes</taxon>
        <taxon>Agaricomycetidae</taxon>
        <taxon>Agaricales</taxon>
        <taxon>Agaricineae</taxon>
        <taxon>Hymenogastraceae</taxon>
        <taxon>Hebeloma</taxon>
    </lineage>
</organism>
<evidence type="ECO:0000313" key="2">
    <source>
        <dbReference type="Proteomes" id="UP000053424"/>
    </source>
</evidence>
<feature type="non-terminal residue" evidence="1">
    <location>
        <position position="1"/>
    </location>
</feature>
<dbReference type="HOGENOM" id="CLU_2203212_0_0_1"/>
<dbReference type="AlphaFoldDB" id="A0A0C2YFM3"/>
<reference evidence="1 2" key="1">
    <citation type="submission" date="2014-04" db="EMBL/GenBank/DDBJ databases">
        <authorList>
            <consortium name="DOE Joint Genome Institute"/>
            <person name="Kuo A."/>
            <person name="Gay G."/>
            <person name="Dore J."/>
            <person name="Kohler A."/>
            <person name="Nagy L.G."/>
            <person name="Floudas D."/>
            <person name="Copeland A."/>
            <person name="Barry K.W."/>
            <person name="Cichocki N."/>
            <person name="Veneault-Fourrey C."/>
            <person name="LaButti K."/>
            <person name="Lindquist E.A."/>
            <person name="Lipzen A."/>
            <person name="Lundell T."/>
            <person name="Morin E."/>
            <person name="Murat C."/>
            <person name="Sun H."/>
            <person name="Tunlid A."/>
            <person name="Henrissat B."/>
            <person name="Grigoriev I.V."/>
            <person name="Hibbett D.S."/>
            <person name="Martin F."/>
            <person name="Nordberg H.P."/>
            <person name="Cantor M.N."/>
            <person name="Hua S.X."/>
        </authorList>
    </citation>
    <scope>NUCLEOTIDE SEQUENCE [LARGE SCALE GENOMIC DNA]</scope>
    <source>
        <strain evidence="2">h7</strain>
    </source>
</reference>
<gene>
    <name evidence="1" type="ORF">M413DRAFT_446782</name>
</gene>
<keyword evidence="2" id="KW-1185">Reference proteome</keyword>